<keyword evidence="2" id="KW-1185">Reference proteome</keyword>
<gene>
    <name evidence="1" type="ORF">KAJ83_08505</name>
</gene>
<protein>
    <submittedName>
        <fullName evidence="1">Uncharacterized protein</fullName>
    </submittedName>
</protein>
<accession>A0A8J7S7M7</accession>
<proteinExistence type="predicted"/>
<evidence type="ECO:0000313" key="1">
    <source>
        <dbReference type="EMBL" id="MBP5857047.1"/>
    </source>
</evidence>
<dbReference type="Proteomes" id="UP000672602">
    <property type="component" value="Unassembled WGS sequence"/>
</dbReference>
<sequence>MSYTARNTGQEMLKDMQGVLQDLIHWPGPRLILSCNGNFLPPVAREGGRTISFAERYGIPLWTLMIDEPARHAGRLRAAPANSFVTVVDSQHHGFMEKQGLARKGVRFFAHGGPRSVPDLPKASERLIGPVFVGDVSEPPPYEEWLRETAVDAGLRDSVDRAMRACLKPGCGRYSYQILTEQCAEDGVDIPSKALEGIVARMETYIHQHRRLEILERITSHRVEIFGTVDRGAAARLGRHRMHGRTSWARGVEVMRRYRFLLNPVAVFKTGGAPAPDLRACQRMSSLRDANRFL</sequence>
<comment type="caution">
    <text evidence="1">The sequence shown here is derived from an EMBL/GenBank/DDBJ whole genome shotgun (WGS) entry which is preliminary data.</text>
</comment>
<dbReference type="EMBL" id="JAGMWN010000003">
    <property type="protein sequence ID" value="MBP5857047.1"/>
    <property type="molecule type" value="Genomic_DNA"/>
</dbReference>
<dbReference type="AlphaFoldDB" id="A0A8J7S7M7"/>
<dbReference type="RefSeq" id="WP_379786849.1">
    <property type="nucleotide sequence ID" value="NZ_JBHSYA010000023.1"/>
</dbReference>
<evidence type="ECO:0000313" key="2">
    <source>
        <dbReference type="Proteomes" id="UP000672602"/>
    </source>
</evidence>
<name>A0A8J7S7M7_9PROT</name>
<reference evidence="1" key="1">
    <citation type="submission" date="2021-04" db="EMBL/GenBank/DDBJ databases">
        <authorList>
            <person name="Zhang D.-C."/>
        </authorList>
    </citation>
    <scope>NUCLEOTIDE SEQUENCE</scope>
    <source>
        <strain evidence="1">CGMCC 1.15697</strain>
    </source>
</reference>
<organism evidence="1 2">
    <name type="scientific">Marivibrio halodurans</name>
    <dbReference type="NCBI Taxonomy" id="2039722"/>
    <lineage>
        <taxon>Bacteria</taxon>
        <taxon>Pseudomonadati</taxon>
        <taxon>Pseudomonadota</taxon>
        <taxon>Alphaproteobacteria</taxon>
        <taxon>Rhodospirillales</taxon>
        <taxon>Rhodospirillaceae</taxon>
        <taxon>Marivibrio</taxon>
    </lineage>
</organism>